<dbReference type="PANTHER" id="PTHR47505">
    <property type="entry name" value="DNA UTILIZATION PROTEIN YHGH"/>
    <property type="match status" value="1"/>
</dbReference>
<dbReference type="InterPro" id="IPR029057">
    <property type="entry name" value="PRTase-like"/>
</dbReference>
<dbReference type="CDD" id="cd06223">
    <property type="entry name" value="PRTases_typeI"/>
    <property type="match status" value="1"/>
</dbReference>
<dbReference type="RefSeq" id="WP_057873575.1">
    <property type="nucleotide sequence ID" value="NZ_AYYI01000023.1"/>
</dbReference>
<dbReference type="PATRIC" id="fig|1423796.3.peg.847"/>
<protein>
    <submittedName>
        <fullName evidence="3">Type II secretion competence system, protein ComFC-like</fullName>
    </submittedName>
</protein>
<feature type="domain" description="Phosphoribosyltransferase" evidence="2">
    <location>
        <begin position="163"/>
        <end position="222"/>
    </location>
</feature>
<dbReference type="InterPro" id="IPR051910">
    <property type="entry name" value="ComF/GntX_DNA_util-trans"/>
</dbReference>
<reference evidence="3 4" key="1">
    <citation type="journal article" date="2015" name="Genome Announc.">
        <title>Expanding the biotechnology potential of lactobacilli through comparative genomics of 213 strains and associated genera.</title>
        <authorList>
            <person name="Sun Z."/>
            <person name="Harris H.M."/>
            <person name="McCann A."/>
            <person name="Guo C."/>
            <person name="Argimon S."/>
            <person name="Zhang W."/>
            <person name="Yang X."/>
            <person name="Jeffery I.B."/>
            <person name="Cooney J.C."/>
            <person name="Kagawa T.F."/>
            <person name="Liu W."/>
            <person name="Song Y."/>
            <person name="Salvetti E."/>
            <person name="Wrobel A."/>
            <person name="Rasinkangas P."/>
            <person name="Parkhill J."/>
            <person name="Rea M.C."/>
            <person name="O'Sullivan O."/>
            <person name="Ritari J."/>
            <person name="Douillard F.P."/>
            <person name="Paul Ross R."/>
            <person name="Yang R."/>
            <person name="Briner A.E."/>
            <person name="Felis G.E."/>
            <person name="de Vos W.M."/>
            <person name="Barrangou R."/>
            <person name="Klaenhammer T.R."/>
            <person name="Caufield P.W."/>
            <person name="Cui Y."/>
            <person name="Zhang H."/>
            <person name="O'Toole P.W."/>
        </authorList>
    </citation>
    <scope>NUCLEOTIDE SEQUENCE [LARGE SCALE GENOMIC DNA]</scope>
    <source>
        <strain evidence="3 4">DSM 20253</strain>
    </source>
</reference>
<dbReference type="SUPFAM" id="SSF53271">
    <property type="entry name" value="PRTase-like"/>
    <property type="match status" value="1"/>
</dbReference>
<keyword evidence="4" id="KW-1185">Reference proteome</keyword>
<gene>
    <name evidence="3" type="ORF">FC24_GL000829</name>
</gene>
<sequence>MRCLLCGQKFSQKLKLADLLYWRPLLTQRICSHCYLTVKRIDQACLECGRQQQTATRCQDCQRWQRQKQPLLYHQALFIYNQAMHDYFKRYKTLGDYRLRTAFSGDCQRWLRQHQADIYVPIPTDTTRYQQRGFNPVVGLYQRCVPLTFCLKKRPQIKKQAQKNRQQRLQMTQPFYFSGDAAQLTGKKILLLDDVYTTGRTLRHAQNCLLKAVPNCTIRSFSLAR</sequence>
<name>A0A0R2DEE9_9LACO</name>
<evidence type="ECO:0000313" key="3">
    <source>
        <dbReference type="EMBL" id="KRM98875.1"/>
    </source>
</evidence>
<evidence type="ECO:0000313" key="4">
    <source>
        <dbReference type="Proteomes" id="UP000051638"/>
    </source>
</evidence>
<dbReference type="STRING" id="1423796.FC24_GL000829"/>
<accession>A0A0R2DEE9</accession>
<evidence type="ECO:0000256" key="1">
    <source>
        <dbReference type="ARBA" id="ARBA00008007"/>
    </source>
</evidence>
<comment type="similarity">
    <text evidence="1">Belongs to the ComF/GntX family.</text>
</comment>
<dbReference type="Gene3D" id="3.40.50.2020">
    <property type="match status" value="1"/>
</dbReference>
<proteinExistence type="inferred from homology"/>
<dbReference type="Pfam" id="PF00156">
    <property type="entry name" value="Pribosyltran"/>
    <property type="match status" value="1"/>
</dbReference>
<dbReference type="AlphaFoldDB" id="A0A0R2DEE9"/>
<organism evidence="3 4">
    <name type="scientific">Loigolactobacillus rennini DSM 20253</name>
    <dbReference type="NCBI Taxonomy" id="1423796"/>
    <lineage>
        <taxon>Bacteria</taxon>
        <taxon>Bacillati</taxon>
        <taxon>Bacillota</taxon>
        <taxon>Bacilli</taxon>
        <taxon>Lactobacillales</taxon>
        <taxon>Lactobacillaceae</taxon>
        <taxon>Loigolactobacillus</taxon>
    </lineage>
</organism>
<evidence type="ECO:0000259" key="2">
    <source>
        <dbReference type="Pfam" id="PF00156"/>
    </source>
</evidence>
<dbReference type="OrthoDB" id="9779910at2"/>
<dbReference type="InterPro" id="IPR000836">
    <property type="entry name" value="PRTase_dom"/>
</dbReference>
<dbReference type="PANTHER" id="PTHR47505:SF1">
    <property type="entry name" value="DNA UTILIZATION PROTEIN YHGH"/>
    <property type="match status" value="1"/>
</dbReference>
<comment type="caution">
    <text evidence="3">The sequence shown here is derived from an EMBL/GenBank/DDBJ whole genome shotgun (WGS) entry which is preliminary data.</text>
</comment>
<dbReference type="Proteomes" id="UP000051638">
    <property type="component" value="Unassembled WGS sequence"/>
</dbReference>
<dbReference type="EMBL" id="AYYI01000023">
    <property type="protein sequence ID" value="KRM98875.1"/>
    <property type="molecule type" value="Genomic_DNA"/>
</dbReference>